<keyword evidence="8" id="KW-0843">Virulence</keyword>
<evidence type="ECO:0000256" key="4">
    <source>
        <dbReference type="ARBA" id="ARBA00022487"/>
    </source>
</evidence>
<feature type="disulfide bond" evidence="12">
    <location>
        <begin position="190"/>
        <end position="197"/>
    </location>
</feature>
<dbReference type="EC" id="3.1.1.74" evidence="3 13"/>
<dbReference type="Pfam" id="PF01083">
    <property type="entry name" value="Cutinase"/>
    <property type="match status" value="1"/>
</dbReference>
<comment type="similarity">
    <text evidence="2 13">Belongs to the cutinase family.</text>
</comment>
<evidence type="ECO:0000313" key="16">
    <source>
        <dbReference type="Proteomes" id="UP000006039"/>
    </source>
</evidence>
<evidence type="ECO:0000256" key="10">
    <source>
        <dbReference type="ARBA" id="ARBA00034045"/>
    </source>
</evidence>
<keyword evidence="7 13" id="KW-0378">Hydrolase</keyword>
<comment type="subcellular location">
    <subcellularLocation>
        <location evidence="1 13">Secreted</location>
    </subcellularLocation>
</comment>
<proteinExistence type="inferred from homology"/>
<protein>
    <recommendedName>
        <fullName evidence="3 13">Cutinase</fullName>
        <ecNumber evidence="3 13">3.1.1.74</ecNumber>
    </recommendedName>
</protein>
<sequence>MKFSLAATVVLVACSLAAPVTIPKAEYGFPNFILPRQTVGIEANEFKNGGCKDIVLLFARGSIQSGNMGSQPGPELASALKARLNATRVAAQGVPYAAMLLTNLASSGASRTEAGEFADLIQEVAAKCPKARIVVSGYSQGAALLHLAVGGLPAAVRSRIAAAVTFGDTQNEQDGGRVPGLPAAKTLIICNKGDLVCEGELMVALPHLDYSARVPEAVAFIAARVKAT</sequence>
<evidence type="ECO:0000256" key="3">
    <source>
        <dbReference type="ARBA" id="ARBA00013095"/>
    </source>
</evidence>
<reference evidence="15" key="4">
    <citation type="journal article" date="2015" name="G3 (Bethesda)">
        <title>Genome sequences of three phytopathogenic species of the Magnaporthaceae family of fungi.</title>
        <authorList>
            <person name="Okagaki L.H."/>
            <person name="Nunes C.C."/>
            <person name="Sailsbery J."/>
            <person name="Clay B."/>
            <person name="Brown D."/>
            <person name="John T."/>
            <person name="Oh Y."/>
            <person name="Young N."/>
            <person name="Fitzgerald M."/>
            <person name="Haas B.J."/>
            <person name="Zeng Q."/>
            <person name="Young S."/>
            <person name="Adiconis X."/>
            <person name="Fan L."/>
            <person name="Levin J.Z."/>
            <person name="Mitchell T.K."/>
            <person name="Okubara P.A."/>
            <person name="Farman M.L."/>
            <person name="Kohn L.M."/>
            <person name="Birren B."/>
            <person name="Ma L.-J."/>
            <person name="Dean R.A."/>
        </authorList>
    </citation>
    <scope>NUCLEOTIDE SEQUENCE</scope>
    <source>
        <strain evidence="15">R3-111a-1</strain>
    </source>
</reference>
<dbReference type="PROSITE" id="PS00155">
    <property type="entry name" value="CUTINASE_1"/>
    <property type="match status" value="1"/>
</dbReference>
<dbReference type="OrthoDB" id="3225429at2759"/>
<gene>
    <name evidence="15" type="primary">20348006</name>
    <name evidence="14" type="ORF">GGTG_07548</name>
</gene>
<dbReference type="SMART" id="SM01110">
    <property type="entry name" value="Cutinase"/>
    <property type="match status" value="1"/>
</dbReference>
<evidence type="ECO:0000313" key="14">
    <source>
        <dbReference type="EMBL" id="EJT73692.1"/>
    </source>
</evidence>
<feature type="signal peptide" evidence="13">
    <location>
        <begin position="1"/>
        <end position="17"/>
    </location>
</feature>
<evidence type="ECO:0000256" key="6">
    <source>
        <dbReference type="ARBA" id="ARBA00022729"/>
    </source>
</evidence>
<dbReference type="PANTHER" id="PTHR48250">
    <property type="entry name" value="CUTINASE 2-RELATED"/>
    <property type="match status" value="1"/>
</dbReference>
<dbReference type="eggNOG" id="ENOG502SI38">
    <property type="taxonomic scope" value="Eukaryota"/>
</dbReference>
<dbReference type="HOGENOM" id="CLU_040058_2_0_1"/>
<dbReference type="EnsemblFungi" id="EJT73692">
    <property type="protein sequence ID" value="EJT73692"/>
    <property type="gene ID" value="GGTG_07548"/>
</dbReference>
<evidence type="ECO:0000256" key="7">
    <source>
        <dbReference type="ARBA" id="ARBA00022801"/>
    </source>
</evidence>
<comment type="catalytic activity">
    <reaction evidence="10 13">
        <text>cutin + H2O = cutin monomers.</text>
        <dbReference type="EC" id="3.1.1.74"/>
    </reaction>
</comment>
<organism evidence="14">
    <name type="scientific">Gaeumannomyces tritici (strain R3-111a-1)</name>
    <name type="common">Wheat and barley take-all root rot fungus</name>
    <name type="synonym">Gaeumannomyces graminis var. tritici</name>
    <dbReference type="NCBI Taxonomy" id="644352"/>
    <lineage>
        <taxon>Eukaryota</taxon>
        <taxon>Fungi</taxon>
        <taxon>Dikarya</taxon>
        <taxon>Ascomycota</taxon>
        <taxon>Pezizomycotina</taxon>
        <taxon>Sordariomycetes</taxon>
        <taxon>Sordariomycetidae</taxon>
        <taxon>Magnaporthales</taxon>
        <taxon>Magnaporthaceae</taxon>
        <taxon>Gaeumannomyces</taxon>
    </lineage>
</organism>
<evidence type="ECO:0000256" key="12">
    <source>
        <dbReference type="PIRSR" id="PIRSR611150-2"/>
    </source>
</evidence>
<evidence type="ECO:0000256" key="13">
    <source>
        <dbReference type="RuleBase" id="RU361263"/>
    </source>
</evidence>
<dbReference type="VEuPathDB" id="FungiDB:GGTG_07548"/>
<reference evidence="14" key="2">
    <citation type="submission" date="2010-07" db="EMBL/GenBank/DDBJ databases">
        <authorList>
            <consortium name="The Broad Institute Genome Sequencing Platform"/>
            <consortium name="Broad Institute Genome Sequencing Center for Infectious Disease"/>
            <person name="Ma L.-J."/>
            <person name="Dead R."/>
            <person name="Young S."/>
            <person name="Zeng Q."/>
            <person name="Koehrsen M."/>
            <person name="Alvarado L."/>
            <person name="Berlin A."/>
            <person name="Chapman S.B."/>
            <person name="Chen Z."/>
            <person name="Freedman E."/>
            <person name="Gellesch M."/>
            <person name="Goldberg J."/>
            <person name="Griggs A."/>
            <person name="Gujja S."/>
            <person name="Heilman E.R."/>
            <person name="Heiman D."/>
            <person name="Hepburn T."/>
            <person name="Howarth C."/>
            <person name="Jen D."/>
            <person name="Larson L."/>
            <person name="Mehta T."/>
            <person name="Neiman D."/>
            <person name="Pearson M."/>
            <person name="Roberts A."/>
            <person name="Saif S."/>
            <person name="Shea T."/>
            <person name="Shenoy N."/>
            <person name="Sisk P."/>
            <person name="Stolte C."/>
            <person name="Sykes S."/>
            <person name="Walk T."/>
            <person name="White J."/>
            <person name="Yandava C."/>
            <person name="Haas B."/>
            <person name="Nusbaum C."/>
            <person name="Birren B."/>
        </authorList>
    </citation>
    <scope>NUCLEOTIDE SEQUENCE</scope>
    <source>
        <strain evidence="14">R3-111a-1</strain>
    </source>
</reference>
<dbReference type="SUPFAM" id="SSF53474">
    <property type="entry name" value="alpha/beta-Hydrolases"/>
    <property type="match status" value="1"/>
</dbReference>
<dbReference type="InterPro" id="IPR000675">
    <property type="entry name" value="Cutinase/axe"/>
</dbReference>
<dbReference type="Gene3D" id="3.40.50.1820">
    <property type="entry name" value="alpha/beta hydrolase"/>
    <property type="match status" value="1"/>
</dbReference>
<dbReference type="RefSeq" id="XP_009223636.1">
    <property type="nucleotide sequence ID" value="XM_009225372.1"/>
</dbReference>
<dbReference type="GO" id="GO:0005576">
    <property type="term" value="C:extracellular region"/>
    <property type="evidence" value="ECO:0007669"/>
    <property type="project" value="UniProtKB-SubCell"/>
</dbReference>
<evidence type="ECO:0000256" key="5">
    <source>
        <dbReference type="ARBA" id="ARBA00022525"/>
    </source>
</evidence>
<dbReference type="PANTHER" id="PTHR48250:SF3">
    <property type="entry name" value="CUTINASE 1-RELATED"/>
    <property type="match status" value="1"/>
</dbReference>
<reference evidence="16" key="1">
    <citation type="submission" date="2010-07" db="EMBL/GenBank/DDBJ databases">
        <title>The genome sequence of Gaeumannomyces graminis var. tritici strain R3-111a-1.</title>
        <authorList>
            <consortium name="The Broad Institute Genome Sequencing Platform"/>
            <person name="Ma L.-J."/>
            <person name="Dead R."/>
            <person name="Young S."/>
            <person name="Zeng Q."/>
            <person name="Koehrsen M."/>
            <person name="Alvarado L."/>
            <person name="Berlin A."/>
            <person name="Chapman S.B."/>
            <person name="Chen Z."/>
            <person name="Freedman E."/>
            <person name="Gellesch M."/>
            <person name="Goldberg J."/>
            <person name="Griggs A."/>
            <person name="Gujja S."/>
            <person name="Heilman E.R."/>
            <person name="Heiman D."/>
            <person name="Hepburn T."/>
            <person name="Howarth C."/>
            <person name="Jen D."/>
            <person name="Larson L."/>
            <person name="Mehta T."/>
            <person name="Neiman D."/>
            <person name="Pearson M."/>
            <person name="Roberts A."/>
            <person name="Saif S."/>
            <person name="Shea T."/>
            <person name="Shenoy N."/>
            <person name="Sisk P."/>
            <person name="Stolte C."/>
            <person name="Sykes S."/>
            <person name="Walk T."/>
            <person name="White J."/>
            <person name="Yandava C."/>
            <person name="Haas B."/>
            <person name="Nusbaum C."/>
            <person name="Birren B."/>
        </authorList>
    </citation>
    <scope>NUCLEOTIDE SEQUENCE [LARGE SCALE GENOMIC DNA]</scope>
    <source>
        <strain evidence="16">R3-111a-1</strain>
    </source>
</reference>
<dbReference type="PRINTS" id="PR00129">
    <property type="entry name" value="CUTINASE"/>
</dbReference>
<dbReference type="GeneID" id="20348006"/>
<dbReference type="AlphaFoldDB" id="J3P200"/>
<name>J3P200_GAET3</name>
<dbReference type="STRING" id="644352.J3P200"/>
<reference evidence="14" key="3">
    <citation type="submission" date="2010-09" db="EMBL/GenBank/DDBJ databases">
        <title>Annotation of Gaeumannomyces graminis var. tritici R3-111a-1.</title>
        <authorList>
            <consortium name="The Broad Institute Genome Sequencing Platform"/>
            <person name="Ma L.-J."/>
            <person name="Dead R."/>
            <person name="Young S.K."/>
            <person name="Zeng Q."/>
            <person name="Gargeya S."/>
            <person name="Fitzgerald M."/>
            <person name="Haas B."/>
            <person name="Abouelleil A."/>
            <person name="Alvarado L."/>
            <person name="Arachchi H.M."/>
            <person name="Berlin A."/>
            <person name="Brown A."/>
            <person name="Chapman S.B."/>
            <person name="Chen Z."/>
            <person name="Dunbar C."/>
            <person name="Freedman E."/>
            <person name="Gearin G."/>
            <person name="Gellesch M."/>
            <person name="Goldberg J."/>
            <person name="Griggs A."/>
            <person name="Gujja S."/>
            <person name="Heiman D."/>
            <person name="Howarth C."/>
            <person name="Larson L."/>
            <person name="Lui A."/>
            <person name="MacDonald P.J.P."/>
            <person name="Mehta T."/>
            <person name="Montmayeur A."/>
            <person name="Murphy C."/>
            <person name="Neiman D."/>
            <person name="Pearson M."/>
            <person name="Priest M."/>
            <person name="Roberts A."/>
            <person name="Saif S."/>
            <person name="Shea T."/>
            <person name="Shenoy N."/>
            <person name="Sisk P."/>
            <person name="Stolte C."/>
            <person name="Sykes S."/>
            <person name="Yandava C."/>
            <person name="Wortman J."/>
            <person name="Nusbaum C."/>
            <person name="Birren B."/>
        </authorList>
    </citation>
    <scope>NUCLEOTIDE SEQUENCE</scope>
    <source>
        <strain evidence="14">R3-111a-1</strain>
    </source>
</reference>
<keyword evidence="4 13" id="KW-0719">Serine esterase</keyword>
<feature type="chain" id="PRO_5015019881" description="Cutinase" evidence="13">
    <location>
        <begin position="18"/>
        <end position="228"/>
    </location>
</feature>
<dbReference type="InterPro" id="IPR011150">
    <property type="entry name" value="Cutinase_monf"/>
</dbReference>
<dbReference type="EMBL" id="GL385398">
    <property type="protein sequence ID" value="EJT73692.1"/>
    <property type="molecule type" value="Genomic_DNA"/>
</dbReference>
<dbReference type="Proteomes" id="UP000006039">
    <property type="component" value="Unassembled WGS sequence"/>
</dbReference>
<dbReference type="GO" id="GO:0016052">
    <property type="term" value="P:carbohydrate catabolic process"/>
    <property type="evidence" value="ECO:0007669"/>
    <property type="project" value="TreeGrafter"/>
</dbReference>
<feature type="disulfide bond" evidence="12">
    <location>
        <begin position="51"/>
        <end position="128"/>
    </location>
</feature>
<keyword evidence="5 13" id="KW-0964">Secreted</keyword>
<feature type="active site" evidence="11">
    <location>
        <position position="194"/>
    </location>
</feature>
<feature type="active site" description="Proton donor/acceptor" evidence="11">
    <location>
        <position position="207"/>
    </location>
</feature>
<reference evidence="15" key="5">
    <citation type="submission" date="2018-04" db="UniProtKB">
        <authorList>
            <consortium name="EnsemblFungi"/>
        </authorList>
    </citation>
    <scope>IDENTIFICATION</scope>
    <source>
        <strain evidence="15">R3-111a-1</strain>
    </source>
</reference>
<feature type="active site" description="Nucleophile" evidence="11">
    <location>
        <position position="139"/>
    </location>
</feature>
<evidence type="ECO:0000256" key="8">
    <source>
        <dbReference type="ARBA" id="ARBA00023026"/>
    </source>
</evidence>
<keyword evidence="9 12" id="KW-1015">Disulfide bond</keyword>
<keyword evidence="16" id="KW-1185">Reference proteome</keyword>
<accession>J3P200</accession>
<evidence type="ECO:0000256" key="9">
    <source>
        <dbReference type="ARBA" id="ARBA00023157"/>
    </source>
</evidence>
<evidence type="ECO:0000256" key="1">
    <source>
        <dbReference type="ARBA" id="ARBA00004613"/>
    </source>
</evidence>
<dbReference type="InterPro" id="IPR043580">
    <property type="entry name" value="CUTINASE_1"/>
</dbReference>
<evidence type="ECO:0000256" key="2">
    <source>
        <dbReference type="ARBA" id="ARBA00007534"/>
    </source>
</evidence>
<dbReference type="InterPro" id="IPR029058">
    <property type="entry name" value="AB_hydrolase_fold"/>
</dbReference>
<evidence type="ECO:0000313" key="15">
    <source>
        <dbReference type="EnsemblFungi" id="EJT73692"/>
    </source>
</evidence>
<evidence type="ECO:0000256" key="11">
    <source>
        <dbReference type="PIRSR" id="PIRSR611150-1"/>
    </source>
</evidence>
<comment type="function">
    <text evidence="13">Catalyzes the hydrolysis of complex carboxylic polyesters found in the cell wall of plants. Degrades cutin, a macromolecule that forms the structure of the plant cuticle.</text>
</comment>
<dbReference type="GO" id="GO:0050525">
    <property type="term" value="F:cutinase activity"/>
    <property type="evidence" value="ECO:0007669"/>
    <property type="project" value="UniProtKB-UniRule"/>
</dbReference>
<keyword evidence="6 13" id="KW-0732">Signal</keyword>